<protein>
    <submittedName>
        <fullName evidence="2">GNAT family N-acetyltransferase</fullName>
    </submittedName>
</protein>
<dbReference type="SUPFAM" id="SSF55729">
    <property type="entry name" value="Acyl-CoA N-acyltransferases (Nat)"/>
    <property type="match status" value="1"/>
</dbReference>
<evidence type="ECO:0000313" key="2">
    <source>
        <dbReference type="EMBL" id="MFL0248751.1"/>
    </source>
</evidence>
<keyword evidence="3" id="KW-1185">Reference proteome</keyword>
<dbReference type="Proteomes" id="UP001623591">
    <property type="component" value="Unassembled WGS sequence"/>
</dbReference>
<dbReference type="RefSeq" id="WP_406771176.1">
    <property type="nucleotide sequence ID" value="NZ_JBJHZZ010000031.1"/>
</dbReference>
<dbReference type="InterPro" id="IPR000182">
    <property type="entry name" value="GNAT_dom"/>
</dbReference>
<organism evidence="2 3">
    <name type="scientific">Candidatus Clostridium stratigraminis</name>
    <dbReference type="NCBI Taxonomy" id="3381661"/>
    <lineage>
        <taxon>Bacteria</taxon>
        <taxon>Bacillati</taxon>
        <taxon>Bacillota</taxon>
        <taxon>Clostridia</taxon>
        <taxon>Eubacteriales</taxon>
        <taxon>Clostridiaceae</taxon>
        <taxon>Clostridium</taxon>
    </lineage>
</organism>
<dbReference type="CDD" id="cd04301">
    <property type="entry name" value="NAT_SF"/>
    <property type="match status" value="1"/>
</dbReference>
<proteinExistence type="predicted"/>
<dbReference type="InterPro" id="IPR016181">
    <property type="entry name" value="Acyl_CoA_acyltransferase"/>
</dbReference>
<sequence length="149" mass="17884">MNWELKKFKDLKVQEIYKILEIRNEVFIVEQQCPYQDCDGKDENAYHLYLQNYDKVIAYSRILNKGVSYDEISIGRVLVDKNYRGKGISREMMLKAINFIEFNLNEKEIRIQAQSYLVDFYKSLGFKETSDVYLEDNIPHIDMLYRKIE</sequence>
<dbReference type="Gene3D" id="3.40.630.30">
    <property type="match status" value="1"/>
</dbReference>
<name>A0ABW8T873_9CLOT</name>
<dbReference type="Pfam" id="PF13673">
    <property type="entry name" value="Acetyltransf_10"/>
    <property type="match status" value="1"/>
</dbReference>
<accession>A0ABW8T873</accession>
<dbReference type="PROSITE" id="PS51186">
    <property type="entry name" value="GNAT"/>
    <property type="match status" value="1"/>
</dbReference>
<reference evidence="2 3" key="1">
    <citation type="submission" date="2024-11" db="EMBL/GenBank/DDBJ databases">
        <authorList>
            <person name="Heng Y.C."/>
            <person name="Lim A.C.H."/>
            <person name="Lee J.K.Y."/>
            <person name="Kittelmann S."/>
        </authorList>
    </citation>
    <scope>NUCLEOTIDE SEQUENCE [LARGE SCALE GENOMIC DNA]</scope>
    <source>
        <strain evidence="2 3">WILCCON 0185</strain>
    </source>
</reference>
<feature type="domain" description="N-acetyltransferase" evidence="1">
    <location>
        <begin position="6"/>
        <end position="149"/>
    </location>
</feature>
<comment type="caution">
    <text evidence="2">The sequence shown here is derived from an EMBL/GenBank/DDBJ whole genome shotgun (WGS) entry which is preliminary data.</text>
</comment>
<evidence type="ECO:0000259" key="1">
    <source>
        <dbReference type="PROSITE" id="PS51186"/>
    </source>
</evidence>
<dbReference type="EMBL" id="JBJHZZ010000031">
    <property type="protein sequence ID" value="MFL0248751.1"/>
    <property type="molecule type" value="Genomic_DNA"/>
</dbReference>
<evidence type="ECO:0000313" key="3">
    <source>
        <dbReference type="Proteomes" id="UP001623591"/>
    </source>
</evidence>
<gene>
    <name evidence="2" type="ORF">ACJDUG_17560</name>
</gene>